<evidence type="ECO:0000256" key="5">
    <source>
        <dbReference type="ARBA" id="ARBA00023136"/>
    </source>
</evidence>
<feature type="transmembrane region" description="Helical" evidence="6">
    <location>
        <begin position="40"/>
        <end position="58"/>
    </location>
</feature>
<evidence type="ECO:0000256" key="3">
    <source>
        <dbReference type="ARBA" id="ARBA00022692"/>
    </source>
</evidence>
<dbReference type="GO" id="GO:0005886">
    <property type="term" value="C:plasma membrane"/>
    <property type="evidence" value="ECO:0007669"/>
    <property type="project" value="UniProtKB-SubCell"/>
</dbReference>
<feature type="transmembrane region" description="Helical" evidence="6">
    <location>
        <begin position="318"/>
        <end position="337"/>
    </location>
</feature>
<feature type="transmembrane region" description="Helical" evidence="6">
    <location>
        <begin position="78"/>
        <end position="96"/>
    </location>
</feature>
<accession>A0A6G8AUP0</accession>
<evidence type="ECO:0000256" key="6">
    <source>
        <dbReference type="SAM" id="Phobius"/>
    </source>
</evidence>
<feature type="transmembrane region" description="Helical" evidence="6">
    <location>
        <begin position="268"/>
        <end position="286"/>
    </location>
</feature>
<feature type="transmembrane region" description="Helical" evidence="6">
    <location>
        <begin position="146"/>
        <end position="166"/>
    </location>
</feature>
<keyword evidence="4 6" id="KW-1133">Transmembrane helix</keyword>
<keyword evidence="8" id="KW-1185">Reference proteome</keyword>
<dbReference type="KEGG" id="vhy:G7082_09380"/>
<dbReference type="Gene3D" id="1.20.1250.20">
    <property type="entry name" value="MFS general substrate transporter like domains"/>
    <property type="match status" value="1"/>
</dbReference>
<dbReference type="AlphaFoldDB" id="A0A6G8AUP0"/>
<feature type="transmembrane region" description="Helical" evidence="6">
    <location>
        <begin position="172"/>
        <end position="195"/>
    </location>
</feature>
<dbReference type="PANTHER" id="PTHR23513:SF6">
    <property type="entry name" value="MAJOR FACILITATOR SUPERFAMILY ASSOCIATED DOMAIN-CONTAINING PROTEIN"/>
    <property type="match status" value="1"/>
</dbReference>
<reference evidence="7 8" key="1">
    <citation type="submission" date="2020-03" db="EMBL/GenBank/DDBJ databases">
        <title>Vagococcus sp. nov., isolated from beetles.</title>
        <authorList>
            <person name="Hyun D.-W."/>
            <person name="Bae J.-W."/>
        </authorList>
    </citation>
    <scope>NUCLEOTIDE SEQUENCE [LARGE SCALE GENOMIC DNA]</scope>
    <source>
        <strain evidence="7 8">HDW17B</strain>
    </source>
</reference>
<evidence type="ECO:0000256" key="4">
    <source>
        <dbReference type="ARBA" id="ARBA00022989"/>
    </source>
</evidence>
<evidence type="ECO:0000256" key="1">
    <source>
        <dbReference type="ARBA" id="ARBA00004651"/>
    </source>
</evidence>
<keyword evidence="3 6" id="KW-0812">Transmembrane</keyword>
<dbReference type="RefSeq" id="WP_166034836.1">
    <property type="nucleotide sequence ID" value="NZ_CP049887.1"/>
</dbReference>
<dbReference type="Pfam" id="PF07690">
    <property type="entry name" value="MFS_1"/>
    <property type="match status" value="1"/>
</dbReference>
<organism evidence="7 8">
    <name type="scientific">Vagococcus hydrophili</name>
    <dbReference type="NCBI Taxonomy" id="2714947"/>
    <lineage>
        <taxon>Bacteria</taxon>
        <taxon>Bacillati</taxon>
        <taxon>Bacillota</taxon>
        <taxon>Bacilli</taxon>
        <taxon>Lactobacillales</taxon>
        <taxon>Enterococcaceae</taxon>
        <taxon>Vagococcus</taxon>
    </lineage>
</organism>
<dbReference type="PANTHER" id="PTHR23513">
    <property type="entry name" value="INTEGRAL MEMBRANE EFFLUX PROTEIN-RELATED"/>
    <property type="match status" value="1"/>
</dbReference>
<dbReference type="SUPFAM" id="SSF103473">
    <property type="entry name" value="MFS general substrate transporter"/>
    <property type="match status" value="1"/>
</dbReference>
<comment type="subcellular location">
    <subcellularLocation>
        <location evidence="1">Cell membrane</location>
        <topology evidence="1">Multi-pass membrane protein</topology>
    </subcellularLocation>
</comment>
<sequence length="420" mass="46671">MNTYLHNKEYRILTNANLLNAVGNSLFNIVFIVYASTLPFNTLAVSLASITIFIPSLFQPLVGHRADKTKEKLKWNIYSRLIQFLLFSFLAFLILLKPSFLLFSVLLLINVVADCLGFFSSTLQLSFIKELVDEESLRDVMGFQNAMFTLIQLIFQGLGAFLLVQLNYNFSLFAGINAVTFLLAALVIMTSYSLLKPCNDSLKITENTVGQSNSFVEDFKEVTTIFMKNPFLKMIISFAVLINLLTSTSESLLNISLLTKEYLWIGNLPNSIALIGIFISVGLLIGSLWTKDFLRNVSSSSIISLILVNITLIPILLILVKSFILVLISLFTLGYLIGKLNPRVSAFMISEVPQEKLGITSGVFSTLVMAGAPIGQLIFLGTANVFNDTLSWWLYGGIALIFLSISLVSKRKERTAVETL</sequence>
<evidence type="ECO:0000256" key="2">
    <source>
        <dbReference type="ARBA" id="ARBA00022475"/>
    </source>
</evidence>
<keyword evidence="2" id="KW-1003">Cell membrane</keyword>
<feature type="transmembrane region" description="Helical" evidence="6">
    <location>
        <begin position="230"/>
        <end position="248"/>
    </location>
</feature>
<evidence type="ECO:0000313" key="7">
    <source>
        <dbReference type="EMBL" id="QIL48700.1"/>
    </source>
</evidence>
<feature type="transmembrane region" description="Helical" evidence="6">
    <location>
        <begin position="392"/>
        <end position="409"/>
    </location>
</feature>
<keyword evidence="5 6" id="KW-0472">Membrane</keyword>
<dbReference type="InterPro" id="IPR036259">
    <property type="entry name" value="MFS_trans_sf"/>
</dbReference>
<name>A0A6G8AUP0_9ENTE</name>
<feature type="transmembrane region" description="Helical" evidence="6">
    <location>
        <begin position="102"/>
        <end position="125"/>
    </location>
</feature>
<dbReference type="GO" id="GO:0022857">
    <property type="term" value="F:transmembrane transporter activity"/>
    <property type="evidence" value="ECO:0007669"/>
    <property type="project" value="InterPro"/>
</dbReference>
<protein>
    <submittedName>
        <fullName evidence="7">MFS transporter</fullName>
    </submittedName>
</protein>
<feature type="transmembrane region" description="Helical" evidence="6">
    <location>
        <begin position="12"/>
        <end position="34"/>
    </location>
</feature>
<dbReference type="Proteomes" id="UP000501747">
    <property type="component" value="Chromosome"/>
</dbReference>
<feature type="transmembrane region" description="Helical" evidence="6">
    <location>
        <begin position="357"/>
        <end position="380"/>
    </location>
</feature>
<evidence type="ECO:0000313" key="8">
    <source>
        <dbReference type="Proteomes" id="UP000501747"/>
    </source>
</evidence>
<dbReference type="EMBL" id="CP049887">
    <property type="protein sequence ID" value="QIL48700.1"/>
    <property type="molecule type" value="Genomic_DNA"/>
</dbReference>
<feature type="transmembrane region" description="Helical" evidence="6">
    <location>
        <begin position="293"/>
        <end position="312"/>
    </location>
</feature>
<dbReference type="InterPro" id="IPR011701">
    <property type="entry name" value="MFS"/>
</dbReference>
<proteinExistence type="predicted"/>
<gene>
    <name evidence="7" type="ORF">G7082_09380</name>
</gene>